<proteinExistence type="predicted"/>
<keyword evidence="1" id="KW-0548">Nucleotidyltransferase</keyword>
<dbReference type="PANTHER" id="PTHR33116">
    <property type="entry name" value="REVERSE TRANSCRIPTASE ZINC-BINDING DOMAIN-CONTAINING PROTEIN-RELATED-RELATED"/>
    <property type="match status" value="1"/>
</dbReference>
<evidence type="ECO:0000313" key="2">
    <source>
        <dbReference type="Proteomes" id="UP000325315"/>
    </source>
</evidence>
<dbReference type="EMBL" id="SMMG02000001">
    <property type="protein sequence ID" value="KAA3487438.1"/>
    <property type="molecule type" value="Genomic_DNA"/>
</dbReference>
<evidence type="ECO:0000313" key="1">
    <source>
        <dbReference type="EMBL" id="KAA3487438.1"/>
    </source>
</evidence>
<comment type="caution">
    <text evidence="1">The sequence shown here is derived from an EMBL/GenBank/DDBJ whole genome shotgun (WGS) entry which is preliminary data.</text>
</comment>
<gene>
    <name evidence="1" type="ORF">EPI10_031263</name>
</gene>
<dbReference type="OrthoDB" id="1000146at2759"/>
<reference evidence="1" key="1">
    <citation type="submission" date="2019-08" db="EMBL/GenBank/DDBJ databases">
        <authorList>
            <person name="Liu F."/>
        </authorList>
    </citation>
    <scope>NUCLEOTIDE SEQUENCE [LARGE SCALE GENOMIC DNA]</scope>
    <source>
        <strain evidence="1">PA1801</strain>
        <tissue evidence="1">Leaf</tissue>
    </source>
</reference>
<protein>
    <submittedName>
        <fullName evidence="1">RNA-directed DNA polymerase (Reverse transcriptase)</fullName>
    </submittedName>
</protein>
<dbReference type="GO" id="GO:0003964">
    <property type="term" value="F:RNA-directed DNA polymerase activity"/>
    <property type="evidence" value="ECO:0007669"/>
    <property type="project" value="UniProtKB-KW"/>
</dbReference>
<name>A0A5B6X0X5_9ROSI</name>
<keyword evidence="1" id="KW-0695">RNA-directed DNA polymerase</keyword>
<accession>A0A5B6X0X5</accession>
<dbReference type="Proteomes" id="UP000325315">
    <property type="component" value="Unassembled WGS sequence"/>
</dbReference>
<dbReference type="AlphaFoldDB" id="A0A5B6X0X5"/>
<dbReference type="PANTHER" id="PTHR33116:SF86">
    <property type="entry name" value="REVERSE TRANSCRIPTASE DOMAIN-CONTAINING PROTEIN"/>
    <property type="match status" value="1"/>
</dbReference>
<keyword evidence="1" id="KW-0808">Transferase</keyword>
<organism evidence="1 2">
    <name type="scientific">Gossypium australe</name>
    <dbReference type="NCBI Taxonomy" id="47621"/>
    <lineage>
        <taxon>Eukaryota</taxon>
        <taxon>Viridiplantae</taxon>
        <taxon>Streptophyta</taxon>
        <taxon>Embryophyta</taxon>
        <taxon>Tracheophyta</taxon>
        <taxon>Spermatophyta</taxon>
        <taxon>Magnoliopsida</taxon>
        <taxon>eudicotyledons</taxon>
        <taxon>Gunneridae</taxon>
        <taxon>Pentapetalae</taxon>
        <taxon>rosids</taxon>
        <taxon>malvids</taxon>
        <taxon>Malvales</taxon>
        <taxon>Malvaceae</taxon>
        <taxon>Malvoideae</taxon>
        <taxon>Gossypium</taxon>
    </lineage>
</organism>
<sequence length="340" mass="38948">MSLVGWDSICQPRSRGGLGLRQLNDQNMSFLMKIGFGLLSKNSALRVRVLRDKYGWKEQIPDSIKRNQCSHLWRALSKIWPTLREHLTWAIGDGTRVRCWKDPWIPGIGTLISKILFFSNLDLDCVVRDLVNSDGCWNLELLRVWLPEYVIKKIISIPPPHPDAGSDKVIWAQSTTGAFSIRSVYWTLKENTWSPKEDNWKHISRYQECMRGIGQSNACALCGHEFEDMIHVLRDCPTAKDVWMHNISWSTTEVVKVSINWARQFELNLNGYKSHTIHTYHVNIIENTWVIMSTDGAVARDAGHAAAGGVIRYPFCRSLEPEAKRTIGLNQRVIAYIEES</sequence>
<keyword evidence="2" id="KW-1185">Reference proteome</keyword>